<keyword evidence="2 7" id="KW-0813">Transport</keyword>
<keyword evidence="3" id="KW-1003">Cell membrane</keyword>
<evidence type="ECO:0000256" key="1">
    <source>
        <dbReference type="ARBA" id="ARBA00004651"/>
    </source>
</evidence>
<accession>A0ABT7C699</accession>
<feature type="transmembrane region" description="Helical" evidence="7">
    <location>
        <begin position="221"/>
        <end position="243"/>
    </location>
</feature>
<keyword evidence="5 7" id="KW-1133">Transmembrane helix</keyword>
<evidence type="ECO:0000256" key="7">
    <source>
        <dbReference type="RuleBase" id="RU363032"/>
    </source>
</evidence>
<keyword evidence="6 7" id="KW-0472">Membrane</keyword>
<dbReference type="CDD" id="cd06261">
    <property type="entry name" value="TM_PBP2"/>
    <property type="match status" value="1"/>
</dbReference>
<feature type="transmembrane region" description="Helical" evidence="7">
    <location>
        <begin position="49"/>
        <end position="73"/>
    </location>
</feature>
<dbReference type="InterPro" id="IPR000515">
    <property type="entry name" value="MetI-like"/>
</dbReference>
<evidence type="ECO:0000256" key="2">
    <source>
        <dbReference type="ARBA" id="ARBA00022448"/>
    </source>
</evidence>
<dbReference type="InterPro" id="IPR035906">
    <property type="entry name" value="MetI-like_sf"/>
</dbReference>
<sequence>MGCVRLVPLRQRLPRRLRGRTRRDRTRLGRVLHRRVPQLTLLRTVAPPVIAFLAFVLIWQVVAAAGLVPADILPSPTRIATSGAQESEALLRHALPTLLATITGFALSLTVAFGVATALDFSGPLRRALLPLLIMSQTLPLIALAPLVVLWFGFGLLPKILLVAFVTFFPMVVGLLRGFASADPEAEHLLRSMGASRLTVFRMLRLPASTPSFFSSLRISITYAVVGAIFAEYAGAVAGLGVYMQSAKHVFRTDLVLAAVLVSTILTLTLYGIVVLIERRCVPWLRLADDVEAETSSAPRTKRPVEVAR</sequence>
<dbReference type="PANTHER" id="PTHR30151:SF20">
    <property type="entry name" value="ABC TRANSPORTER PERMEASE PROTEIN HI_0355-RELATED"/>
    <property type="match status" value="1"/>
</dbReference>
<organism evidence="9 10">
    <name type="scientific">Gulosibacter molinativorax</name>
    <dbReference type="NCBI Taxonomy" id="256821"/>
    <lineage>
        <taxon>Bacteria</taxon>
        <taxon>Bacillati</taxon>
        <taxon>Actinomycetota</taxon>
        <taxon>Actinomycetes</taxon>
        <taxon>Micrococcales</taxon>
        <taxon>Microbacteriaceae</taxon>
        <taxon>Gulosibacter</taxon>
    </lineage>
</organism>
<reference evidence="9" key="1">
    <citation type="submission" date="2018-03" db="EMBL/GenBank/DDBJ databases">
        <authorList>
            <person name="Nunes O.C."/>
            <person name="Lopes A.R."/>
            <person name="Froufe H."/>
            <person name="Munoz-Merida A."/>
            <person name="Barroso C."/>
            <person name="Egas C."/>
        </authorList>
    </citation>
    <scope>NUCLEOTIDE SEQUENCE</scope>
    <source>
        <strain evidence="9">ON4</strain>
    </source>
</reference>
<feature type="transmembrane region" description="Helical" evidence="7">
    <location>
        <begin position="128"/>
        <end position="153"/>
    </location>
</feature>
<evidence type="ECO:0000256" key="4">
    <source>
        <dbReference type="ARBA" id="ARBA00022692"/>
    </source>
</evidence>
<dbReference type="SUPFAM" id="SSF161098">
    <property type="entry name" value="MetI-like"/>
    <property type="match status" value="1"/>
</dbReference>
<reference evidence="9" key="2">
    <citation type="journal article" date="2022" name="Sci. Rep.">
        <title>In silico prediction of the enzymes involved in the degradation of the herbicide molinate by Gulosibacter molinativorax ON4T.</title>
        <authorList>
            <person name="Lopes A.R."/>
            <person name="Bunin E."/>
            <person name="Viana A.T."/>
            <person name="Froufe H."/>
            <person name="Munoz-Merida A."/>
            <person name="Pinho D."/>
            <person name="Figueiredo J."/>
            <person name="Barroso C."/>
            <person name="Vaz-Moreira I."/>
            <person name="Bellanger X."/>
            <person name="Egas C."/>
            <person name="Nunes O.C."/>
        </authorList>
    </citation>
    <scope>NUCLEOTIDE SEQUENCE</scope>
    <source>
        <strain evidence="9">ON4</strain>
    </source>
</reference>
<keyword evidence="10" id="KW-1185">Reference proteome</keyword>
<dbReference type="Gene3D" id="1.10.3720.10">
    <property type="entry name" value="MetI-like"/>
    <property type="match status" value="1"/>
</dbReference>
<evidence type="ECO:0000256" key="3">
    <source>
        <dbReference type="ARBA" id="ARBA00022475"/>
    </source>
</evidence>
<dbReference type="PROSITE" id="PS50928">
    <property type="entry name" value="ABC_TM1"/>
    <property type="match status" value="1"/>
</dbReference>
<dbReference type="Proteomes" id="UP001170379">
    <property type="component" value="Unassembled WGS sequence"/>
</dbReference>
<evidence type="ECO:0000313" key="10">
    <source>
        <dbReference type="Proteomes" id="UP001170379"/>
    </source>
</evidence>
<evidence type="ECO:0000256" key="6">
    <source>
        <dbReference type="ARBA" id="ARBA00023136"/>
    </source>
</evidence>
<evidence type="ECO:0000256" key="5">
    <source>
        <dbReference type="ARBA" id="ARBA00022989"/>
    </source>
</evidence>
<evidence type="ECO:0000259" key="8">
    <source>
        <dbReference type="PROSITE" id="PS50928"/>
    </source>
</evidence>
<feature type="transmembrane region" description="Helical" evidence="7">
    <location>
        <begin position="160"/>
        <end position="180"/>
    </location>
</feature>
<dbReference type="EMBL" id="PXVD01000004">
    <property type="protein sequence ID" value="MDJ1370332.1"/>
    <property type="molecule type" value="Genomic_DNA"/>
</dbReference>
<feature type="transmembrane region" description="Helical" evidence="7">
    <location>
        <begin position="255"/>
        <end position="277"/>
    </location>
</feature>
<name>A0ABT7C699_9MICO</name>
<feature type="domain" description="ABC transmembrane type-1" evidence="8">
    <location>
        <begin position="94"/>
        <end position="274"/>
    </location>
</feature>
<comment type="similarity">
    <text evidence="7">Belongs to the binding-protein-dependent transport system permease family.</text>
</comment>
<proteinExistence type="inferred from homology"/>
<comment type="caution">
    <text evidence="9">The sequence shown here is derived from an EMBL/GenBank/DDBJ whole genome shotgun (WGS) entry which is preliminary data.</text>
</comment>
<dbReference type="PANTHER" id="PTHR30151">
    <property type="entry name" value="ALKANE SULFONATE ABC TRANSPORTER-RELATED, MEMBRANE SUBUNIT"/>
    <property type="match status" value="1"/>
</dbReference>
<dbReference type="Pfam" id="PF00528">
    <property type="entry name" value="BPD_transp_1"/>
    <property type="match status" value="1"/>
</dbReference>
<comment type="subcellular location">
    <subcellularLocation>
        <location evidence="1 7">Cell membrane</location>
        <topology evidence="1 7">Multi-pass membrane protein</topology>
    </subcellularLocation>
</comment>
<feature type="transmembrane region" description="Helical" evidence="7">
    <location>
        <begin position="94"/>
        <end position="116"/>
    </location>
</feature>
<protein>
    <submittedName>
        <fullName evidence="9">ABC transporter permease</fullName>
    </submittedName>
</protein>
<keyword evidence="4 7" id="KW-0812">Transmembrane</keyword>
<gene>
    <name evidence="9" type="ORF">C7K25_02925</name>
</gene>
<evidence type="ECO:0000313" key="9">
    <source>
        <dbReference type="EMBL" id="MDJ1370332.1"/>
    </source>
</evidence>